<accession>A0A6L5X9A9</accession>
<evidence type="ECO:0000256" key="1">
    <source>
        <dbReference type="SAM" id="Phobius"/>
    </source>
</evidence>
<feature type="transmembrane region" description="Helical" evidence="1">
    <location>
        <begin position="131"/>
        <end position="152"/>
    </location>
</feature>
<dbReference type="RefSeq" id="WP_154328385.1">
    <property type="nucleotide sequence ID" value="NZ_CP045696.1"/>
</dbReference>
<keyword evidence="1" id="KW-0812">Transmembrane</keyword>
<comment type="caution">
    <text evidence="2">The sequence shown here is derived from an EMBL/GenBank/DDBJ whole genome shotgun (WGS) entry which is preliminary data.</text>
</comment>
<dbReference type="EMBL" id="VULT01000004">
    <property type="protein sequence ID" value="MSS16930.1"/>
    <property type="molecule type" value="Genomic_DNA"/>
</dbReference>
<organism evidence="2 3">
    <name type="scientific">Sodaliphilus pleomorphus</name>
    <dbReference type="NCBI Taxonomy" id="2606626"/>
    <lineage>
        <taxon>Bacteria</taxon>
        <taxon>Pseudomonadati</taxon>
        <taxon>Bacteroidota</taxon>
        <taxon>Bacteroidia</taxon>
        <taxon>Bacteroidales</taxon>
        <taxon>Muribaculaceae</taxon>
        <taxon>Sodaliphilus</taxon>
    </lineage>
</organism>
<name>A0A6L5X9A9_9BACT</name>
<reference evidence="2 3" key="1">
    <citation type="submission" date="2019-08" db="EMBL/GenBank/DDBJ databases">
        <title>In-depth cultivation of the pig gut microbiome towards novel bacterial diversity and tailored functional studies.</title>
        <authorList>
            <person name="Wylensek D."/>
            <person name="Hitch T.C.A."/>
            <person name="Clavel T."/>
        </authorList>
    </citation>
    <scope>NUCLEOTIDE SEQUENCE [LARGE SCALE GENOMIC DNA]</scope>
    <source>
        <strain evidence="2 3">Oil-RF-744-WCA-WT-10</strain>
    </source>
</reference>
<sequence>MKEKKGVRNEGCAGAGVTVLVIFGIICLLLSMCACKTQYKVVEVPRVVTQTNVEHHTNIVRDTLLRRDSVIIVQRGDTIYHETWHHLQAINRTYIADTVRDTIPQITTITKTEVREVEKKLTSWQRLKMKLGGWLLAAVAVLLLGGGVYGILKIKKIVK</sequence>
<dbReference type="AlphaFoldDB" id="A0A6L5X9A9"/>
<feature type="transmembrane region" description="Helical" evidence="1">
    <location>
        <begin position="12"/>
        <end position="32"/>
    </location>
</feature>
<dbReference type="Proteomes" id="UP000483362">
    <property type="component" value="Unassembled WGS sequence"/>
</dbReference>
<protein>
    <submittedName>
        <fullName evidence="2">Uncharacterized protein</fullName>
    </submittedName>
</protein>
<gene>
    <name evidence="2" type="ORF">FYJ29_03990</name>
</gene>
<keyword evidence="3" id="KW-1185">Reference proteome</keyword>
<proteinExistence type="predicted"/>
<keyword evidence="1" id="KW-0472">Membrane</keyword>
<evidence type="ECO:0000313" key="3">
    <source>
        <dbReference type="Proteomes" id="UP000483362"/>
    </source>
</evidence>
<dbReference type="PROSITE" id="PS51257">
    <property type="entry name" value="PROKAR_LIPOPROTEIN"/>
    <property type="match status" value="1"/>
</dbReference>
<evidence type="ECO:0000313" key="2">
    <source>
        <dbReference type="EMBL" id="MSS16930.1"/>
    </source>
</evidence>
<keyword evidence="1" id="KW-1133">Transmembrane helix</keyword>